<evidence type="ECO:0000259" key="5">
    <source>
        <dbReference type="SMART" id="SM00743"/>
    </source>
</evidence>
<feature type="domain" description="Agenet" evidence="5">
    <location>
        <begin position="10"/>
        <end position="89"/>
    </location>
</feature>
<dbReference type="Proteomes" id="UP000541444">
    <property type="component" value="Unassembled WGS sequence"/>
</dbReference>
<feature type="compositionally biased region" description="Polar residues" evidence="4">
    <location>
        <begin position="315"/>
        <end position="334"/>
    </location>
</feature>
<proteinExistence type="predicted"/>
<dbReference type="CDD" id="cd20406">
    <property type="entry name" value="Tudor_Agenet_AtDUF_rpt2_4"/>
    <property type="match status" value="1"/>
</dbReference>
<keyword evidence="2" id="KW-0341">Growth regulation</keyword>
<dbReference type="EMBL" id="JACGCM010002284">
    <property type="protein sequence ID" value="KAF6141986.1"/>
    <property type="molecule type" value="Genomic_DNA"/>
</dbReference>
<sequence>MRGKQLGDVMGFSIGQPVEVRMDDEGFEGAWYSAKIVQLSLESPASRLKSKLFVMYDNLSTEADGKGVKKPLTEHVHVSNIRPIPPKEEDPTFGINEVVDVYYNDGWWKGDIIEVLEDSVYVAYFSIRGEKLEVERRNLRVHLEWIDGRWVLPEELQKQKEQQTVVSYLNVIKPPNYEEFKQVTPISEKKGKFSKEKFKNPNPFFNGIEFLGLKKCQVGKVSHIPCEKHLKLSIEQKELLDDRTTQKNITSTMNPSAKKTIRKPTNKRMGDQISTLSSKRGRTESPTASMKSPTEGQKSNNATDEQPPRQKDDNCTPSLQVSPSQEFSCTTNKAKASEDGLSEEPETSFDNFSFLNVVPVDCIPERETSERNEVHVKSATADLPLLEFQLESENLPFVRKSSMWEIVQDFDVFQQMPQKPHFRPLEMFHEQHREGHAIGLMITFSTVVETTFNSRLDTPMSVFEGSLKVLADLELHGFEVQKVRTRIEELLKRKDSRVLLEKESKTVKGEIFEVNVEVGKYEVEINEVSKSIREATKLIRELEENVAKLMGNHESLMMKMLSGGSHITNLQKEVDLLQENIRKIENEFYEVAASSW</sequence>
<dbReference type="SMART" id="SM00743">
    <property type="entry name" value="Agenet"/>
    <property type="match status" value="2"/>
</dbReference>
<keyword evidence="3" id="KW-0175">Coiled coil</keyword>
<evidence type="ECO:0000256" key="1">
    <source>
        <dbReference type="ARBA" id="ARBA00022448"/>
    </source>
</evidence>
<feature type="compositionally biased region" description="Polar residues" evidence="4">
    <location>
        <begin position="272"/>
        <end position="304"/>
    </location>
</feature>
<reference evidence="6 7" key="1">
    <citation type="journal article" date="2020" name="IScience">
        <title>Genome Sequencing of the Endangered Kingdonia uniflora (Circaeasteraceae, Ranunculales) Reveals Potential Mechanisms of Evolutionary Specialization.</title>
        <authorList>
            <person name="Sun Y."/>
            <person name="Deng T."/>
            <person name="Zhang A."/>
            <person name="Moore M.J."/>
            <person name="Landis J.B."/>
            <person name="Lin N."/>
            <person name="Zhang H."/>
            <person name="Zhang X."/>
            <person name="Huang J."/>
            <person name="Zhang X."/>
            <person name="Sun H."/>
            <person name="Wang H."/>
        </authorList>
    </citation>
    <scope>NUCLEOTIDE SEQUENCE [LARGE SCALE GENOMIC DNA]</scope>
    <source>
        <strain evidence="6">TB1705</strain>
        <tissue evidence="6">Leaf</tissue>
    </source>
</reference>
<evidence type="ECO:0000256" key="2">
    <source>
        <dbReference type="ARBA" id="ARBA00022604"/>
    </source>
</evidence>
<dbReference type="Pfam" id="PF05641">
    <property type="entry name" value="Agenet"/>
    <property type="match status" value="1"/>
</dbReference>
<accession>A0A7J7LH55</accession>
<dbReference type="OrthoDB" id="687110at2759"/>
<comment type="caution">
    <text evidence="6">The sequence shown here is derived from an EMBL/GenBank/DDBJ whole genome shotgun (WGS) entry which is preliminary data.</text>
</comment>
<dbReference type="InterPro" id="IPR007930">
    <property type="entry name" value="DUF724"/>
</dbReference>
<dbReference type="PANTHER" id="PTHR31917:SF147">
    <property type="entry name" value="AGENET DOMAIN-CONTAINING PROTEIN"/>
    <property type="match status" value="1"/>
</dbReference>
<dbReference type="InterPro" id="IPR008395">
    <property type="entry name" value="Agenet-like_dom"/>
</dbReference>
<evidence type="ECO:0000256" key="3">
    <source>
        <dbReference type="SAM" id="Coils"/>
    </source>
</evidence>
<feature type="domain" description="Agenet" evidence="5">
    <location>
        <begin position="91"/>
        <end position="147"/>
    </location>
</feature>
<keyword evidence="7" id="KW-1185">Reference proteome</keyword>
<evidence type="ECO:0000256" key="4">
    <source>
        <dbReference type="SAM" id="MobiDB-lite"/>
    </source>
</evidence>
<keyword evidence="1" id="KW-0813">Transport</keyword>
<dbReference type="AlphaFoldDB" id="A0A7J7LH55"/>
<dbReference type="CDD" id="cd20405">
    <property type="entry name" value="Tudor_Agenet_AtDUF_rpt1_3"/>
    <property type="match status" value="1"/>
</dbReference>
<evidence type="ECO:0000313" key="7">
    <source>
        <dbReference type="Proteomes" id="UP000541444"/>
    </source>
</evidence>
<dbReference type="Pfam" id="PF05266">
    <property type="entry name" value="DUF724"/>
    <property type="match status" value="1"/>
</dbReference>
<feature type="coiled-coil region" evidence="3">
    <location>
        <begin position="525"/>
        <end position="587"/>
    </location>
</feature>
<name>A0A7J7LH55_9MAGN</name>
<dbReference type="InterPro" id="IPR014002">
    <property type="entry name" value="Agenet_dom_plant"/>
</dbReference>
<protein>
    <recommendedName>
        <fullName evidence="5">Agenet domain-containing protein</fullName>
    </recommendedName>
</protein>
<feature type="compositionally biased region" description="Polar residues" evidence="4">
    <location>
        <begin position="246"/>
        <end position="257"/>
    </location>
</feature>
<evidence type="ECO:0000313" key="6">
    <source>
        <dbReference type="EMBL" id="KAF6141986.1"/>
    </source>
</evidence>
<organism evidence="6 7">
    <name type="scientific">Kingdonia uniflora</name>
    <dbReference type="NCBI Taxonomy" id="39325"/>
    <lineage>
        <taxon>Eukaryota</taxon>
        <taxon>Viridiplantae</taxon>
        <taxon>Streptophyta</taxon>
        <taxon>Embryophyta</taxon>
        <taxon>Tracheophyta</taxon>
        <taxon>Spermatophyta</taxon>
        <taxon>Magnoliopsida</taxon>
        <taxon>Ranunculales</taxon>
        <taxon>Circaeasteraceae</taxon>
        <taxon>Kingdonia</taxon>
    </lineage>
</organism>
<dbReference type="PANTHER" id="PTHR31917">
    <property type="entry name" value="AGENET DOMAIN-CONTAINING PROTEIN-RELATED"/>
    <property type="match status" value="1"/>
</dbReference>
<feature type="region of interest" description="Disordered" evidence="4">
    <location>
        <begin position="243"/>
        <end position="348"/>
    </location>
</feature>
<gene>
    <name evidence="6" type="ORF">GIB67_037954</name>
</gene>